<dbReference type="AlphaFoldDB" id="A0AAJ0FEB6"/>
<dbReference type="GeneID" id="85311619"/>
<feature type="domain" description="Fumarylacetoacetase-like C-terminal" evidence="3">
    <location>
        <begin position="80"/>
        <end position="288"/>
    </location>
</feature>
<dbReference type="PANTHER" id="PTHR11820">
    <property type="entry name" value="ACYLPYRUVASE"/>
    <property type="match status" value="1"/>
</dbReference>
<dbReference type="Pfam" id="PF01557">
    <property type="entry name" value="FAA_hydrolase"/>
    <property type="match status" value="1"/>
</dbReference>
<dbReference type="EMBL" id="MU839015">
    <property type="protein sequence ID" value="KAK1765416.1"/>
    <property type="molecule type" value="Genomic_DNA"/>
</dbReference>
<sequence>MAAASFTRLVRFVPKSGPSRILIGQPVKPDVDVGLAVRRGEDVAVSVFSGDSVLSAGTATGATETIDRILSPLTQNEVGTIRCIGLNYKEHAAEAKMAIPDTPTLFCKPSTSLADPWPAPTVLPKITQVDDCGDYESELAVVLGKTAKNVSEADAMDYVLGYTACNDVSSRSSQFSQSQWCFSKGFDGACPIGPTLVSKDLIQDPSKLRLRGLKNGEVLQDCGIDDLIFSIPKIISFLSQGTTLPAGTLIITGTPAGVGVGRTPKVTLRDGDEFAVEILPHVGTLVNVFKNEE</sequence>
<dbReference type="GO" id="GO:0050163">
    <property type="term" value="F:oxaloacetate tautomerase activity"/>
    <property type="evidence" value="ECO:0007669"/>
    <property type="project" value="UniProtKB-ARBA"/>
</dbReference>
<protein>
    <recommendedName>
        <fullName evidence="3">Fumarylacetoacetase-like C-terminal domain-containing protein</fullName>
    </recommendedName>
</protein>
<keyword evidence="2" id="KW-0479">Metal-binding</keyword>
<evidence type="ECO:0000313" key="5">
    <source>
        <dbReference type="Proteomes" id="UP001244011"/>
    </source>
</evidence>
<evidence type="ECO:0000313" key="4">
    <source>
        <dbReference type="EMBL" id="KAK1765416.1"/>
    </source>
</evidence>
<dbReference type="GO" id="GO:0006107">
    <property type="term" value="P:oxaloacetate metabolic process"/>
    <property type="evidence" value="ECO:0007669"/>
    <property type="project" value="UniProtKB-ARBA"/>
</dbReference>
<evidence type="ECO:0000259" key="3">
    <source>
        <dbReference type="Pfam" id="PF01557"/>
    </source>
</evidence>
<comment type="caution">
    <text evidence="4">The sequence shown here is derived from an EMBL/GenBank/DDBJ whole genome shotgun (WGS) entry which is preliminary data.</text>
</comment>
<proteinExistence type="inferred from homology"/>
<dbReference type="PANTHER" id="PTHR11820:SF7">
    <property type="entry name" value="ACYLPYRUVASE FAHD1, MITOCHONDRIAL"/>
    <property type="match status" value="1"/>
</dbReference>
<keyword evidence="5" id="KW-1185">Reference proteome</keyword>
<name>A0AAJ0FEB6_9PEZI</name>
<dbReference type="RefSeq" id="XP_060281629.1">
    <property type="nucleotide sequence ID" value="XM_060428432.1"/>
</dbReference>
<dbReference type="GO" id="GO:0046872">
    <property type="term" value="F:metal ion binding"/>
    <property type="evidence" value="ECO:0007669"/>
    <property type="project" value="UniProtKB-KW"/>
</dbReference>
<dbReference type="FunFam" id="3.90.850.10:FF:000002">
    <property type="entry name" value="2-hydroxyhepta-2,4-diene-1,7-dioate isomerase"/>
    <property type="match status" value="1"/>
</dbReference>
<dbReference type="GO" id="GO:0018773">
    <property type="term" value="F:acetylpyruvate hydrolase activity"/>
    <property type="evidence" value="ECO:0007669"/>
    <property type="project" value="TreeGrafter"/>
</dbReference>
<dbReference type="Gene3D" id="3.90.850.10">
    <property type="entry name" value="Fumarylacetoacetase-like, C-terminal domain"/>
    <property type="match status" value="1"/>
</dbReference>
<dbReference type="SUPFAM" id="SSF56529">
    <property type="entry name" value="FAH"/>
    <property type="match status" value="1"/>
</dbReference>
<dbReference type="Proteomes" id="UP001244011">
    <property type="component" value="Unassembled WGS sequence"/>
</dbReference>
<accession>A0AAJ0FEB6</accession>
<dbReference type="InterPro" id="IPR036663">
    <property type="entry name" value="Fumarylacetoacetase_C_sf"/>
</dbReference>
<organism evidence="4 5">
    <name type="scientific">Phialemonium atrogriseum</name>
    <dbReference type="NCBI Taxonomy" id="1093897"/>
    <lineage>
        <taxon>Eukaryota</taxon>
        <taxon>Fungi</taxon>
        <taxon>Dikarya</taxon>
        <taxon>Ascomycota</taxon>
        <taxon>Pezizomycotina</taxon>
        <taxon>Sordariomycetes</taxon>
        <taxon>Sordariomycetidae</taxon>
        <taxon>Cephalothecales</taxon>
        <taxon>Cephalothecaceae</taxon>
        <taxon>Phialemonium</taxon>
    </lineage>
</organism>
<reference evidence="4" key="1">
    <citation type="submission" date="2023-06" db="EMBL/GenBank/DDBJ databases">
        <title>Genome-scale phylogeny and comparative genomics of the fungal order Sordariales.</title>
        <authorList>
            <consortium name="Lawrence Berkeley National Laboratory"/>
            <person name="Hensen N."/>
            <person name="Bonometti L."/>
            <person name="Westerberg I."/>
            <person name="Brannstrom I.O."/>
            <person name="Guillou S."/>
            <person name="Cros-Aarteil S."/>
            <person name="Calhoun S."/>
            <person name="Haridas S."/>
            <person name="Kuo A."/>
            <person name="Mondo S."/>
            <person name="Pangilinan J."/>
            <person name="Riley R."/>
            <person name="Labutti K."/>
            <person name="Andreopoulos B."/>
            <person name="Lipzen A."/>
            <person name="Chen C."/>
            <person name="Yanf M."/>
            <person name="Daum C."/>
            <person name="Ng V."/>
            <person name="Clum A."/>
            <person name="Steindorff A."/>
            <person name="Ohm R."/>
            <person name="Martin F."/>
            <person name="Silar P."/>
            <person name="Natvig D."/>
            <person name="Lalanne C."/>
            <person name="Gautier V."/>
            <person name="Ament-Velasquez S.L."/>
            <person name="Kruys A."/>
            <person name="Hutchinson M.I."/>
            <person name="Powell A.J."/>
            <person name="Barry K."/>
            <person name="Miller A.N."/>
            <person name="Grigoriev I.V."/>
            <person name="Debuchy R."/>
            <person name="Gladieux P."/>
            <person name="Thoren M.H."/>
            <person name="Johannesson H."/>
        </authorList>
    </citation>
    <scope>NUCLEOTIDE SEQUENCE</scope>
    <source>
        <strain evidence="4">8032-3</strain>
    </source>
</reference>
<evidence type="ECO:0000256" key="1">
    <source>
        <dbReference type="ARBA" id="ARBA00010211"/>
    </source>
</evidence>
<comment type="similarity">
    <text evidence="1">Belongs to the FAH family.</text>
</comment>
<gene>
    <name evidence="4" type="ORF">QBC33DRAFT_544250</name>
</gene>
<evidence type="ECO:0000256" key="2">
    <source>
        <dbReference type="ARBA" id="ARBA00022723"/>
    </source>
</evidence>
<dbReference type="InterPro" id="IPR011234">
    <property type="entry name" value="Fumarylacetoacetase-like_C"/>
</dbReference>